<reference evidence="1" key="1">
    <citation type="journal article" date="2023" name="IScience">
        <title>Live-bearing cockroach genome reveals convergent evolutionary mechanisms linked to viviparity in insects and beyond.</title>
        <authorList>
            <person name="Fouks B."/>
            <person name="Harrison M.C."/>
            <person name="Mikhailova A.A."/>
            <person name="Marchal E."/>
            <person name="English S."/>
            <person name="Carruthers M."/>
            <person name="Jennings E.C."/>
            <person name="Chiamaka E.L."/>
            <person name="Frigard R.A."/>
            <person name="Pippel M."/>
            <person name="Attardo G.M."/>
            <person name="Benoit J.B."/>
            <person name="Bornberg-Bauer E."/>
            <person name="Tobe S.S."/>
        </authorList>
    </citation>
    <scope>NUCLEOTIDE SEQUENCE</scope>
    <source>
        <strain evidence="1">Stay&amp;Tobe</strain>
    </source>
</reference>
<comment type="caution">
    <text evidence="1">The sequence shown here is derived from an EMBL/GenBank/DDBJ whole genome shotgun (WGS) entry which is preliminary data.</text>
</comment>
<accession>A0AAD8A7U8</accession>
<protein>
    <submittedName>
        <fullName evidence="1">Uncharacterized protein</fullName>
    </submittedName>
</protein>
<evidence type="ECO:0000313" key="1">
    <source>
        <dbReference type="EMBL" id="KAJ9594112.1"/>
    </source>
</evidence>
<proteinExistence type="predicted"/>
<feature type="non-terminal residue" evidence="1">
    <location>
        <position position="1"/>
    </location>
</feature>
<sequence>SRNNTELINIIIQIMIHCLNNNTEYRSVSRIIITSAQALRRRMRQVSPYLYVSFACQLCINETDDIFSNICKTFITQQNEPFQLIDYNACRCLDESAVCNATNVDAFMYITCTRLRVRYDIDSVSHEEKRPYSLRFVQRNMRSTKETSMIFFSLHSKQAKYKGTPVYRFILHLFLIPEDKTSIMQDKRENGKGIDIEIFADINFRVSRSVKTEFSFYIL</sequence>
<reference evidence="1" key="2">
    <citation type="submission" date="2023-05" db="EMBL/GenBank/DDBJ databases">
        <authorList>
            <person name="Fouks B."/>
        </authorList>
    </citation>
    <scope>NUCLEOTIDE SEQUENCE</scope>
    <source>
        <strain evidence="1">Stay&amp;Tobe</strain>
        <tissue evidence="1">Testes</tissue>
    </source>
</reference>
<keyword evidence="2" id="KW-1185">Reference proteome</keyword>
<feature type="non-terminal residue" evidence="1">
    <location>
        <position position="219"/>
    </location>
</feature>
<evidence type="ECO:0000313" key="2">
    <source>
        <dbReference type="Proteomes" id="UP001233999"/>
    </source>
</evidence>
<dbReference type="AlphaFoldDB" id="A0AAD8A7U8"/>
<name>A0AAD8A7U8_DIPPU</name>
<gene>
    <name evidence="1" type="ORF">L9F63_014478</name>
</gene>
<dbReference type="EMBL" id="JASPKZ010003068">
    <property type="protein sequence ID" value="KAJ9594112.1"/>
    <property type="molecule type" value="Genomic_DNA"/>
</dbReference>
<dbReference type="Proteomes" id="UP001233999">
    <property type="component" value="Unassembled WGS sequence"/>
</dbReference>
<organism evidence="1 2">
    <name type="scientific">Diploptera punctata</name>
    <name type="common">Pacific beetle cockroach</name>
    <dbReference type="NCBI Taxonomy" id="6984"/>
    <lineage>
        <taxon>Eukaryota</taxon>
        <taxon>Metazoa</taxon>
        <taxon>Ecdysozoa</taxon>
        <taxon>Arthropoda</taxon>
        <taxon>Hexapoda</taxon>
        <taxon>Insecta</taxon>
        <taxon>Pterygota</taxon>
        <taxon>Neoptera</taxon>
        <taxon>Polyneoptera</taxon>
        <taxon>Dictyoptera</taxon>
        <taxon>Blattodea</taxon>
        <taxon>Blaberoidea</taxon>
        <taxon>Blaberidae</taxon>
        <taxon>Diplopterinae</taxon>
        <taxon>Diploptera</taxon>
    </lineage>
</organism>